<dbReference type="InterPro" id="IPR009091">
    <property type="entry name" value="RCC1/BLIP-II"/>
</dbReference>
<protein>
    <submittedName>
        <fullName evidence="4">Uncharacterized protein</fullName>
    </submittedName>
</protein>
<dbReference type="Gene3D" id="2.130.10.30">
    <property type="entry name" value="Regulator of chromosome condensation 1/beta-lactamase-inhibitor protein II"/>
    <property type="match status" value="2"/>
</dbReference>
<name>A0A067MKF7_BOTB1</name>
<dbReference type="EMBL" id="KL198053">
    <property type="protein sequence ID" value="KDQ12061.1"/>
    <property type="molecule type" value="Genomic_DNA"/>
</dbReference>
<reference evidence="5" key="1">
    <citation type="journal article" date="2014" name="Proc. Natl. Acad. Sci. U.S.A.">
        <title>Extensive sampling of basidiomycete genomes demonstrates inadequacy of the white-rot/brown-rot paradigm for wood decay fungi.</title>
        <authorList>
            <person name="Riley R."/>
            <person name="Salamov A.A."/>
            <person name="Brown D.W."/>
            <person name="Nagy L.G."/>
            <person name="Floudas D."/>
            <person name="Held B.W."/>
            <person name="Levasseur A."/>
            <person name="Lombard V."/>
            <person name="Morin E."/>
            <person name="Otillar R."/>
            <person name="Lindquist E.A."/>
            <person name="Sun H."/>
            <person name="LaButti K.M."/>
            <person name="Schmutz J."/>
            <person name="Jabbour D."/>
            <person name="Luo H."/>
            <person name="Baker S.E."/>
            <person name="Pisabarro A.G."/>
            <person name="Walton J.D."/>
            <person name="Blanchette R.A."/>
            <person name="Henrissat B."/>
            <person name="Martin F."/>
            <person name="Cullen D."/>
            <person name="Hibbett D.S."/>
            <person name="Grigoriev I.V."/>
        </authorList>
    </citation>
    <scope>NUCLEOTIDE SEQUENCE [LARGE SCALE GENOMIC DNA]</scope>
    <source>
        <strain evidence="5">FD-172 SS1</strain>
    </source>
</reference>
<proteinExistence type="predicted"/>
<dbReference type="SUPFAM" id="SSF50985">
    <property type="entry name" value="RCC1/BLIP-II"/>
    <property type="match status" value="2"/>
</dbReference>
<accession>A0A067MKF7</accession>
<dbReference type="OrthoDB" id="5370059at2759"/>
<evidence type="ECO:0000256" key="3">
    <source>
        <dbReference type="SAM" id="MobiDB-lite"/>
    </source>
</evidence>
<feature type="repeat" description="RCC1" evidence="2">
    <location>
        <begin position="4"/>
        <end position="57"/>
    </location>
</feature>
<dbReference type="InterPro" id="IPR051210">
    <property type="entry name" value="Ub_ligase/GEF_domain"/>
</dbReference>
<keyword evidence="1" id="KW-0677">Repeat</keyword>
<dbReference type="PROSITE" id="PS00626">
    <property type="entry name" value="RCC1_2"/>
    <property type="match status" value="1"/>
</dbReference>
<dbReference type="PANTHER" id="PTHR22870:SF408">
    <property type="entry name" value="OS09G0560450 PROTEIN"/>
    <property type="match status" value="1"/>
</dbReference>
<sequence length="485" mass="52249">MPSFRLFSAGSNAQGQLANGTQDDAHEFRESHPALGRDFRVVEIASGANHALLLLEPQLSLPRPDLPVSRLLWGCGDGSKGQLGRLLSAPASTEAALGDPRSTPSTVFSLLDLGLHELGLVDYSIHMVAASWETSFVILRPPASHKNQSDVLLSMGGNDFGDLGIGADIGGKGKGKTRDDKIHECSHLPHVVSFEHILSSERDLAGAARVRIEHLTAGPHHVILALSIQLLNGGYKNTIVGWGSSRHGQLGVLSNQQSRPLPSTRLRSIPVPSFTPTPVRILRDLPIAVRKIALGNQHSVVLDTSGSVTDLGSNRKGQLEGVGGRNGIDDIDCTWNGTYLLQRPFDGSPRWSILAAGSQEKGQLGRSHLEATGVHPVNFPFDTSAYNLREFACGSEHVLALLERPRDTPDLASSETETKIETEVWAWGWNEHGNLGLGHTQDVSIPTRVWPPAAADAGNRRFEGGRAVRVWAGCGTSWILVEDRL</sequence>
<dbReference type="InterPro" id="IPR000408">
    <property type="entry name" value="Reg_chr_condens"/>
</dbReference>
<feature type="compositionally biased region" description="Polar residues" evidence="3">
    <location>
        <begin position="9"/>
        <end position="22"/>
    </location>
</feature>
<dbReference type="Pfam" id="PF00415">
    <property type="entry name" value="RCC1"/>
    <property type="match status" value="3"/>
</dbReference>
<dbReference type="InParanoid" id="A0A067MKF7"/>
<dbReference type="PROSITE" id="PS50012">
    <property type="entry name" value="RCC1_3"/>
    <property type="match status" value="4"/>
</dbReference>
<gene>
    <name evidence="4" type="ORF">BOTBODRAFT_135231</name>
</gene>
<evidence type="ECO:0000256" key="2">
    <source>
        <dbReference type="PROSITE-ProRule" id="PRU00235"/>
    </source>
</evidence>
<evidence type="ECO:0000313" key="5">
    <source>
        <dbReference type="Proteomes" id="UP000027195"/>
    </source>
</evidence>
<dbReference type="PRINTS" id="PR00633">
    <property type="entry name" value="RCCNDNSATION"/>
</dbReference>
<feature type="repeat" description="RCC1" evidence="2">
    <location>
        <begin position="237"/>
        <end position="305"/>
    </location>
</feature>
<dbReference type="PANTHER" id="PTHR22870">
    <property type="entry name" value="REGULATOR OF CHROMOSOME CONDENSATION"/>
    <property type="match status" value="1"/>
</dbReference>
<keyword evidence="5" id="KW-1185">Reference proteome</keyword>
<organism evidence="4 5">
    <name type="scientific">Botryobasidium botryosum (strain FD-172 SS1)</name>
    <dbReference type="NCBI Taxonomy" id="930990"/>
    <lineage>
        <taxon>Eukaryota</taxon>
        <taxon>Fungi</taxon>
        <taxon>Dikarya</taxon>
        <taxon>Basidiomycota</taxon>
        <taxon>Agaricomycotina</taxon>
        <taxon>Agaricomycetes</taxon>
        <taxon>Cantharellales</taxon>
        <taxon>Botryobasidiaceae</taxon>
        <taxon>Botryobasidium</taxon>
    </lineage>
</organism>
<dbReference type="AlphaFoldDB" id="A0A067MKF7"/>
<feature type="region of interest" description="Disordered" evidence="3">
    <location>
        <begin position="7"/>
        <end position="27"/>
    </location>
</feature>
<feature type="repeat" description="RCC1" evidence="2">
    <location>
        <begin position="422"/>
        <end position="483"/>
    </location>
</feature>
<dbReference type="Proteomes" id="UP000027195">
    <property type="component" value="Unassembled WGS sequence"/>
</dbReference>
<dbReference type="HOGENOM" id="CLU_035268_0_0_1"/>
<dbReference type="STRING" id="930990.A0A067MKF7"/>
<feature type="repeat" description="RCC1" evidence="2">
    <location>
        <begin position="351"/>
        <end position="404"/>
    </location>
</feature>
<evidence type="ECO:0000256" key="1">
    <source>
        <dbReference type="ARBA" id="ARBA00022737"/>
    </source>
</evidence>
<evidence type="ECO:0000313" key="4">
    <source>
        <dbReference type="EMBL" id="KDQ12061.1"/>
    </source>
</evidence>